<keyword evidence="4" id="KW-1185">Reference proteome</keyword>
<dbReference type="GO" id="GO:0070823">
    <property type="term" value="C:HDA1 complex"/>
    <property type="evidence" value="ECO:0007669"/>
    <property type="project" value="InterPro"/>
</dbReference>
<reference evidence="3 4" key="1">
    <citation type="submission" date="2019-07" db="EMBL/GenBank/DDBJ databases">
        <authorList>
            <person name="Friedrich A."/>
            <person name="Schacherer J."/>
        </authorList>
    </citation>
    <scope>NUCLEOTIDE SEQUENCE [LARGE SCALE GENOMIC DNA]</scope>
</reference>
<accession>A0A7D9H453</accession>
<keyword evidence="1" id="KW-0175">Coiled coil</keyword>
<feature type="compositionally biased region" description="Basic residues" evidence="2">
    <location>
        <begin position="212"/>
        <end position="251"/>
    </location>
</feature>
<gene>
    <name evidence="3" type="ORF">DEBR0S5_10330G</name>
</gene>
<dbReference type="Proteomes" id="UP000478008">
    <property type="component" value="Unassembled WGS sequence"/>
</dbReference>
<evidence type="ECO:0000313" key="3">
    <source>
        <dbReference type="EMBL" id="VUG19724.1"/>
    </source>
</evidence>
<proteinExistence type="predicted"/>
<dbReference type="EMBL" id="CABFWN010000005">
    <property type="protein sequence ID" value="VUG19724.1"/>
    <property type="molecule type" value="Genomic_DNA"/>
</dbReference>
<organism evidence="3 4">
    <name type="scientific">Dekkera bruxellensis</name>
    <name type="common">Brettanomyces custersii</name>
    <dbReference type="NCBI Taxonomy" id="5007"/>
    <lineage>
        <taxon>Eukaryota</taxon>
        <taxon>Fungi</taxon>
        <taxon>Dikarya</taxon>
        <taxon>Ascomycota</taxon>
        <taxon>Saccharomycotina</taxon>
        <taxon>Pichiomycetes</taxon>
        <taxon>Pichiales</taxon>
        <taxon>Pichiaceae</taxon>
        <taxon>Brettanomyces</taxon>
    </lineage>
</organism>
<dbReference type="AlphaFoldDB" id="A0A7D9H453"/>
<evidence type="ECO:0000256" key="1">
    <source>
        <dbReference type="SAM" id="Coils"/>
    </source>
</evidence>
<feature type="compositionally biased region" description="Basic and acidic residues" evidence="2">
    <location>
        <begin position="182"/>
        <end position="196"/>
    </location>
</feature>
<evidence type="ECO:0000256" key="2">
    <source>
        <dbReference type="SAM" id="MobiDB-lite"/>
    </source>
</evidence>
<feature type="coiled-coil region" evidence="1">
    <location>
        <begin position="574"/>
        <end position="650"/>
    </location>
</feature>
<dbReference type="Pfam" id="PF11496">
    <property type="entry name" value="HDA2-3"/>
    <property type="match status" value="1"/>
</dbReference>
<name>A0A7D9H453_DEKBR</name>
<protein>
    <submittedName>
        <fullName evidence="3">DEBR0S5_10330g1_1</fullName>
    </submittedName>
</protein>
<dbReference type="InterPro" id="IPR038609">
    <property type="entry name" value="HDA1_su2/3_sf"/>
</dbReference>
<dbReference type="InterPro" id="IPR021006">
    <property type="entry name" value="Hda2/3"/>
</dbReference>
<feature type="compositionally biased region" description="Low complexity" evidence="2">
    <location>
        <begin position="197"/>
        <end position="211"/>
    </location>
</feature>
<evidence type="ECO:0000313" key="4">
    <source>
        <dbReference type="Proteomes" id="UP000478008"/>
    </source>
</evidence>
<sequence length="702" mass="80863">MTKRTSLPQEPGDLIYYLPIDQTLAQKELVELMVQLHRKSILKSLGKLKVEETGSTVDADGNPYLNDNVMLETFVSCVREIDNHPTLLVNHFIPRNLLLLDTKSNIISSSLKYVTLDNILNKLTERGKPKTLIISVSNGKELDLVESILIGKNGLQYYRFSGASIYYENHGSFNFAKNPVKPPERQHRDSSPESKHSGSNSRSSTPSSRSSGHVRRRRAKGSHEKAKRGQHSHKGPRRSRSKSRAGASKHKKTDDYTPRISKNSPLFAKIEAEKHNTKLNVYLILSNQLKYLTQFEELKSDFIITLDSNLKQVAPKPDQVPIIKMVIPNSLEYFDQQLQREVPTLKSSPEIYNKFLTYLTVAYRANVASNDDSAAYVSPGLIDWMLDIQHTPFPDDIRIPDFPVAGLRIEELTLRCVESMQSVQHEQPYEIEKYEFYDASLKFPHAKNEHKRQKMDLAEIPDKVSYRQYQKLLAKMVYERCKDLDHVISEKRDNLAVIHEDESRRQYTLETSNASIGAMYKSFRTARTNDESMGKHLERLTSDESKLLSMLDVEKRRLEEYRLKLGQDVTEDEERSKQKVLEDLQKQLADLEIVADKNEKENDALRAEYQTCSSQAADMSTRLEAYGEKVKRLEKESDGLSGKLEEKRLDDEIGEMQRRTQAYDRDNAFLEKYIDHLDMLLKQRIKQGPQSLRRTSRSVSPY</sequence>
<dbReference type="Gene3D" id="3.40.50.12360">
    <property type="match status" value="1"/>
</dbReference>
<feature type="region of interest" description="Disordered" evidence="2">
    <location>
        <begin position="177"/>
        <end position="261"/>
    </location>
</feature>